<dbReference type="InterPro" id="IPR011032">
    <property type="entry name" value="GroES-like_sf"/>
</dbReference>
<dbReference type="Gene3D" id="3.40.50.720">
    <property type="entry name" value="NAD(P)-binding Rossmann-like Domain"/>
    <property type="match status" value="1"/>
</dbReference>
<protein>
    <submittedName>
        <fullName evidence="4">GroES-like protein</fullName>
    </submittedName>
</protein>
<evidence type="ECO:0000256" key="1">
    <source>
        <dbReference type="ARBA" id="ARBA00008072"/>
    </source>
</evidence>
<dbReference type="CDD" id="cd08249">
    <property type="entry name" value="enoyl_reductase_like"/>
    <property type="match status" value="1"/>
</dbReference>
<keyword evidence="2" id="KW-0560">Oxidoreductase</keyword>
<gene>
    <name evidence="4" type="ORF">L207DRAFT_556255</name>
</gene>
<dbReference type="AlphaFoldDB" id="A0A2J6RE46"/>
<evidence type="ECO:0000313" key="4">
    <source>
        <dbReference type="EMBL" id="PMD36787.1"/>
    </source>
</evidence>
<accession>A0A2J6RE46</accession>
<dbReference type="PANTHER" id="PTHR45348:SF5">
    <property type="entry name" value="OXIDOREDUCTASE, PUTATIVE (AFU_ORTHOLOGUE AFUA_8G01420)-RELATED"/>
    <property type="match status" value="1"/>
</dbReference>
<evidence type="ECO:0000256" key="2">
    <source>
        <dbReference type="ARBA" id="ARBA00023002"/>
    </source>
</evidence>
<proteinExistence type="inferred from homology"/>
<dbReference type="SMART" id="SM00829">
    <property type="entry name" value="PKS_ER"/>
    <property type="match status" value="1"/>
</dbReference>
<dbReference type="GO" id="GO:0016651">
    <property type="term" value="F:oxidoreductase activity, acting on NAD(P)H"/>
    <property type="evidence" value="ECO:0007669"/>
    <property type="project" value="InterPro"/>
</dbReference>
<dbReference type="OrthoDB" id="3233595at2759"/>
<dbReference type="EMBL" id="KZ613950">
    <property type="protein sequence ID" value="PMD36787.1"/>
    <property type="molecule type" value="Genomic_DNA"/>
</dbReference>
<reference evidence="4 5" key="1">
    <citation type="submission" date="2016-04" db="EMBL/GenBank/DDBJ databases">
        <title>A degradative enzymes factory behind the ericoid mycorrhizal symbiosis.</title>
        <authorList>
            <consortium name="DOE Joint Genome Institute"/>
            <person name="Martino E."/>
            <person name="Morin E."/>
            <person name="Grelet G."/>
            <person name="Kuo A."/>
            <person name="Kohler A."/>
            <person name="Daghino S."/>
            <person name="Barry K."/>
            <person name="Choi C."/>
            <person name="Cichocki N."/>
            <person name="Clum A."/>
            <person name="Copeland A."/>
            <person name="Hainaut M."/>
            <person name="Haridas S."/>
            <person name="Labutti K."/>
            <person name="Lindquist E."/>
            <person name="Lipzen A."/>
            <person name="Khouja H.-R."/>
            <person name="Murat C."/>
            <person name="Ohm R."/>
            <person name="Olson A."/>
            <person name="Spatafora J."/>
            <person name="Veneault-Fourrey C."/>
            <person name="Henrissat B."/>
            <person name="Grigoriev I."/>
            <person name="Martin F."/>
            <person name="Perotto S."/>
        </authorList>
    </citation>
    <scope>NUCLEOTIDE SEQUENCE [LARGE SCALE GENOMIC DNA]</scope>
    <source>
        <strain evidence="4 5">F</strain>
    </source>
</reference>
<dbReference type="InterPro" id="IPR036291">
    <property type="entry name" value="NAD(P)-bd_dom_sf"/>
</dbReference>
<dbReference type="Pfam" id="PF08240">
    <property type="entry name" value="ADH_N"/>
    <property type="match status" value="1"/>
</dbReference>
<dbReference type="InterPro" id="IPR047122">
    <property type="entry name" value="Trans-enoyl_RdTase-like"/>
</dbReference>
<evidence type="ECO:0000313" key="5">
    <source>
        <dbReference type="Proteomes" id="UP000235786"/>
    </source>
</evidence>
<feature type="domain" description="Enoyl reductase (ER)" evidence="3">
    <location>
        <begin position="9"/>
        <end position="274"/>
    </location>
</feature>
<dbReference type="STRING" id="1149755.A0A2J6RE46"/>
<dbReference type="SUPFAM" id="SSF51735">
    <property type="entry name" value="NAD(P)-binding Rossmann-fold domains"/>
    <property type="match status" value="1"/>
</dbReference>
<dbReference type="PANTHER" id="PTHR45348">
    <property type="entry name" value="HYPOTHETICAL OXIDOREDUCTASE (EUROFUNG)"/>
    <property type="match status" value="1"/>
</dbReference>
<evidence type="ECO:0000259" key="3">
    <source>
        <dbReference type="SMART" id="SM00829"/>
    </source>
</evidence>
<dbReference type="Pfam" id="PF13602">
    <property type="entry name" value="ADH_zinc_N_2"/>
    <property type="match status" value="1"/>
</dbReference>
<dbReference type="InterPro" id="IPR020843">
    <property type="entry name" value="ER"/>
</dbReference>
<name>A0A2J6RE46_HYAVF</name>
<dbReference type="Proteomes" id="UP000235786">
    <property type="component" value="Unassembled WGS sequence"/>
</dbReference>
<sequence>MPRQVIVQPSIEAVEIIDTPIPVPKEHEVVIKVAVAGTNPKDWKMPLCGDDLSGTIQSIGALVSEFRPGDRVAAFHCPGMPNGAFGEYAVAPDWTTFHIGHLSFEEGATVPVAALTAALALFADLGLPATWKVVSDQVKAKEEGKGPLLIYGVSSSVGAFAAKLARLSGIHPLIGVAGRSSAFAKTLVDHVVDYRDGEDAIIASIHSILSEEGLGNKVPYVFDAISEHGSLEAVARVIDPQGGVVVTVLPPQLFARDGNAFRWSEGVRAVNCVLPRVYGSHKDFGFVWSRYLGRLLQEGRLQAHPFEVVPGGLAGVLTALKRLRGGEASGETRNILLRSVYPRNLK</sequence>
<dbReference type="InterPro" id="IPR013154">
    <property type="entry name" value="ADH-like_N"/>
</dbReference>
<organism evidence="4 5">
    <name type="scientific">Hyaloscypha variabilis (strain UAMH 11265 / GT02V1 / F)</name>
    <name type="common">Meliniomyces variabilis</name>
    <dbReference type="NCBI Taxonomy" id="1149755"/>
    <lineage>
        <taxon>Eukaryota</taxon>
        <taxon>Fungi</taxon>
        <taxon>Dikarya</taxon>
        <taxon>Ascomycota</taxon>
        <taxon>Pezizomycotina</taxon>
        <taxon>Leotiomycetes</taxon>
        <taxon>Helotiales</taxon>
        <taxon>Hyaloscyphaceae</taxon>
        <taxon>Hyaloscypha</taxon>
        <taxon>Hyaloscypha variabilis</taxon>
    </lineage>
</organism>
<keyword evidence="5" id="KW-1185">Reference proteome</keyword>
<dbReference type="SUPFAM" id="SSF50129">
    <property type="entry name" value="GroES-like"/>
    <property type="match status" value="1"/>
</dbReference>
<comment type="similarity">
    <text evidence="1">Belongs to the zinc-containing alcohol dehydrogenase family.</text>
</comment>
<dbReference type="Gene3D" id="3.90.180.10">
    <property type="entry name" value="Medium-chain alcohol dehydrogenases, catalytic domain"/>
    <property type="match status" value="1"/>
</dbReference>